<proteinExistence type="predicted"/>
<gene>
    <name evidence="1" type="ORF">NA56DRAFT_696603</name>
</gene>
<organism evidence="1 2">
    <name type="scientific">Hyaloscypha hepaticicola</name>
    <dbReference type="NCBI Taxonomy" id="2082293"/>
    <lineage>
        <taxon>Eukaryota</taxon>
        <taxon>Fungi</taxon>
        <taxon>Dikarya</taxon>
        <taxon>Ascomycota</taxon>
        <taxon>Pezizomycotina</taxon>
        <taxon>Leotiomycetes</taxon>
        <taxon>Helotiales</taxon>
        <taxon>Hyaloscyphaceae</taxon>
        <taxon>Hyaloscypha</taxon>
    </lineage>
</organism>
<dbReference type="AlphaFoldDB" id="A0A2J6QMY0"/>
<keyword evidence="2" id="KW-1185">Reference proteome</keyword>
<evidence type="ECO:0000313" key="1">
    <source>
        <dbReference type="EMBL" id="PMD27599.1"/>
    </source>
</evidence>
<sequence length="342" mass="39001">MQLFDFAVVFFSNECRGDGCGSGGCGVVEGDGRLGERETRTVKRQGISGRRNAAHGPAISLLDWTVDKAGKIPCRLRGRERERGLFRENSVQRFSNLALGGDSVSGQLFQGAKGGLWRCWIRVGREVAVAEISLFNRQGKAIRRWEEMALAQYLQYLVKTQHIALYPFVPVPIYRLLRSPLLHNRHRNLAWRTFHAKAKNAQITSTDHEVWIRGTPARGTKLIKSHHPEAENALRNKIPWQYQPRRRDPLQPQTIEVGKTHKRNFRQYEQLWARRRSFKSKASIETVMSTSSRTHCPASTTLHRAPARWSDEQQDLDRWVYADSAAVRFLPTVVLGPLSGLN</sequence>
<dbReference type="EMBL" id="KZ613465">
    <property type="protein sequence ID" value="PMD27599.1"/>
    <property type="molecule type" value="Genomic_DNA"/>
</dbReference>
<dbReference type="Proteomes" id="UP000235672">
    <property type="component" value="Unassembled WGS sequence"/>
</dbReference>
<name>A0A2J6QMY0_9HELO</name>
<accession>A0A2J6QMY0</accession>
<reference evidence="1 2" key="1">
    <citation type="submission" date="2016-05" db="EMBL/GenBank/DDBJ databases">
        <title>A degradative enzymes factory behind the ericoid mycorrhizal symbiosis.</title>
        <authorList>
            <consortium name="DOE Joint Genome Institute"/>
            <person name="Martino E."/>
            <person name="Morin E."/>
            <person name="Grelet G."/>
            <person name="Kuo A."/>
            <person name="Kohler A."/>
            <person name="Daghino S."/>
            <person name="Barry K."/>
            <person name="Choi C."/>
            <person name="Cichocki N."/>
            <person name="Clum A."/>
            <person name="Copeland A."/>
            <person name="Hainaut M."/>
            <person name="Haridas S."/>
            <person name="Labutti K."/>
            <person name="Lindquist E."/>
            <person name="Lipzen A."/>
            <person name="Khouja H.-R."/>
            <person name="Murat C."/>
            <person name="Ohm R."/>
            <person name="Olson A."/>
            <person name="Spatafora J."/>
            <person name="Veneault-Fourrey C."/>
            <person name="Henrissat B."/>
            <person name="Grigoriev I."/>
            <person name="Martin F."/>
            <person name="Perotto S."/>
        </authorList>
    </citation>
    <scope>NUCLEOTIDE SEQUENCE [LARGE SCALE GENOMIC DNA]</scope>
    <source>
        <strain evidence="1 2">UAMH 7357</strain>
    </source>
</reference>
<evidence type="ECO:0000313" key="2">
    <source>
        <dbReference type="Proteomes" id="UP000235672"/>
    </source>
</evidence>
<protein>
    <submittedName>
        <fullName evidence="1">Uncharacterized protein</fullName>
    </submittedName>
</protein>